<dbReference type="OrthoDB" id="3083362at2759"/>
<dbReference type="AlphaFoldDB" id="A0A409XEC7"/>
<gene>
    <name evidence="1" type="ORF">CVT25_006467</name>
</gene>
<reference evidence="1 2" key="1">
    <citation type="journal article" date="2018" name="Evol. Lett.">
        <title>Horizontal gene cluster transfer increased hallucinogenic mushroom diversity.</title>
        <authorList>
            <person name="Reynolds H.T."/>
            <person name="Vijayakumar V."/>
            <person name="Gluck-Thaler E."/>
            <person name="Korotkin H.B."/>
            <person name="Matheny P.B."/>
            <person name="Slot J.C."/>
        </authorList>
    </citation>
    <scope>NUCLEOTIDE SEQUENCE [LARGE SCALE GENOMIC DNA]</scope>
    <source>
        <strain evidence="1 2">2631</strain>
    </source>
</reference>
<accession>A0A409XEC7</accession>
<name>A0A409XEC7_PSICY</name>
<dbReference type="EMBL" id="NHYD01001946">
    <property type="protein sequence ID" value="PPQ89095.1"/>
    <property type="molecule type" value="Genomic_DNA"/>
</dbReference>
<evidence type="ECO:0000313" key="1">
    <source>
        <dbReference type="EMBL" id="PPQ89095.1"/>
    </source>
</evidence>
<keyword evidence="2" id="KW-1185">Reference proteome</keyword>
<protein>
    <submittedName>
        <fullName evidence="1">Uncharacterized protein</fullName>
    </submittedName>
</protein>
<comment type="caution">
    <text evidence="1">The sequence shown here is derived from an EMBL/GenBank/DDBJ whole genome shotgun (WGS) entry which is preliminary data.</text>
</comment>
<dbReference type="InParanoid" id="A0A409XEC7"/>
<evidence type="ECO:0000313" key="2">
    <source>
        <dbReference type="Proteomes" id="UP000283269"/>
    </source>
</evidence>
<proteinExistence type="predicted"/>
<sequence length="102" mass="11657">LKNIIPQKTIDLRDAEPAQEGIEHFSYIVRFPDDEREDPDHSDAWESRTIFKEGRPSTSRGFHSGRKQHGRFQGVLSSLARKLGPSKRVDAFSLQPVQQQSL</sequence>
<feature type="non-terminal residue" evidence="1">
    <location>
        <position position="1"/>
    </location>
</feature>
<dbReference type="Proteomes" id="UP000283269">
    <property type="component" value="Unassembled WGS sequence"/>
</dbReference>
<organism evidence="1 2">
    <name type="scientific">Psilocybe cyanescens</name>
    <dbReference type="NCBI Taxonomy" id="93625"/>
    <lineage>
        <taxon>Eukaryota</taxon>
        <taxon>Fungi</taxon>
        <taxon>Dikarya</taxon>
        <taxon>Basidiomycota</taxon>
        <taxon>Agaricomycotina</taxon>
        <taxon>Agaricomycetes</taxon>
        <taxon>Agaricomycetidae</taxon>
        <taxon>Agaricales</taxon>
        <taxon>Agaricineae</taxon>
        <taxon>Strophariaceae</taxon>
        <taxon>Psilocybe</taxon>
    </lineage>
</organism>